<reference evidence="2 3" key="1">
    <citation type="submission" date="2022-05" db="EMBL/GenBank/DDBJ databases">
        <authorList>
            <consortium name="Genoscope - CEA"/>
            <person name="William W."/>
        </authorList>
    </citation>
    <scope>NUCLEOTIDE SEQUENCE [LARGE SCALE GENOMIC DNA]</scope>
</reference>
<keyword evidence="3" id="KW-1185">Reference proteome</keyword>
<gene>
    <name evidence="2" type="ORF">PEVE_00023663</name>
</gene>
<organism evidence="2 3">
    <name type="scientific">Porites evermanni</name>
    <dbReference type="NCBI Taxonomy" id="104178"/>
    <lineage>
        <taxon>Eukaryota</taxon>
        <taxon>Metazoa</taxon>
        <taxon>Cnidaria</taxon>
        <taxon>Anthozoa</taxon>
        <taxon>Hexacorallia</taxon>
        <taxon>Scleractinia</taxon>
        <taxon>Fungiina</taxon>
        <taxon>Poritidae</taxon>
        <taxon>Porites</taxon>
    </lineage>
</organism>
<feature type="region of interest" description="Disordered" evidence="1">
    <location>
        <begin position="1"/>
        <end position="37"/>
    </location>
</feature>
<protein>
    <submittedName>
        <fullName evidence="2">Uncharacterized protein</fullName>
    </submittedName>
</protein>
<accession>A0ABN8MA46</accession>
<proteinExistence type="predicted"/>
<evidence type="ECO:0000313" key="2">
    <source>
        <dbReference type="EMBL" id="CAH3024681.1"/>
    </source>
</evidence>
<evidence type="ECO:0000256" key="1">
    <source>
        <dbReference type="SAM" id="MobiDB-lite"/>
    </source>
</evidence>
<sequence length="121" mass="14020">MIKGEEKTAQTIQVSIRSKMENADDETKKYQDSCSGKMRRQGSVKKLDLKKVAELLREVLIDEKPHFRYQLSKSSKEAAREKWTDVHGDSNIFDAAEKYLCIETDRLREVLDNLNNVETNI</sequence>
<name>A0ABN8MA46_9CNID</name>
<dbReference type="Proteomes" id="UP001159427">
    <property type="component" value="Unassembled WGS sequence"/>
</dbReference>
<comment type="caution">
    <text evidence="2">The sequence shown here is derived from an EMBL/GenBank/DDBJ whole genome shotgun (WGS) entry which is preliminary data.</text>
</comment>
<dbReference type="EMBL" id="CALNXI010000314">
    <property type="protein sequence ID" value="CAH3024681.1"/>
    <property type="molecule type" value="Genomic_DNA"/>
</dbReference>
<evidence type="ECO:0000313" key="3">
    <source>
        <dbReference type="Proteomes" id="UP001159427"/>
    </source>
</evidence>
<feature type="compositionally biased region" description="Basic and acidic residues" evidence="1">
    <location>
        <begin position="18"/>
        <end position="31"/>
    </location>
</feature>